<proteinExistence type="predicted"/>
<evidence type="ECO:0000313" key="3">
    <source>
        <dbReference type="Proteomes" id="UP000424527"/>
    </source>
</evidence>
<reference evidence="2 3" key="1">
    <citation type="submission" date="2019-07" db="EMBL/GenBank/DDBJ databases">
        <title>Chromosome genome assembly for large yellow croaker.</title>
        <authorList>
            <person name="Xiao S."/>
        </authorList>
    </citation>
    <scope>NUCLEOTIDE SEQUENCE [LARGE SCALE GENOMIC DNA]</scope>
    <source>
        <strain evidence="2">JMULYC20181020</strain>
        <tissue evidence="2">Muscle</tissue>
    </source>
</reference>
<comment type="caution">
    <text evidence="2">The sequence shown here is derived from an EMBL/GenBank/DDBJ whole genome shotgun (WGS) entry which is preliminary data.</text>
</comment>
<dbReference type="Proteomes" id="UP000424527">
    <property type="component" value="Unassembled WGS sequence"/>
</dbReference>
<organism evidence="2 3">
    <name type="scientific">Larimichthys crocea</name>
    <name type="common">Large yellow croaker</name>
    <name type="synonym">Pseudosciaena crocea</name>
    <dbReference type="NCBI Taxonomy" id="215358"/>
    <lineage>
        <taxon>Eukaryota</taxon>
        <taxon>Metazoa</taxon>
        <taxon>Chordata</taxon>
        <taxon>Craniata</taxon>
        <taxon>Vertebrata</taxon>
        <taxon>Euteleostomi</taxon>
        <taxon>Actinopterygii</taxon>
        <taxon>Neopterygii</taxon>
        <taxon>Teleostei</taxon>
        <taxon>Neoteleostei</taxon>
        <taxon>Acanthomorphata</taxon>
        <taxon>Eupercaria</taxon>
        <taxon>Sciaenidae</taxon>
        <taxon>Larimichthys</taxon>
    </lineage>
</organism>
<gene>
    <name evidence="2" type="ORF">D5F01_LYC24354</name>
</gene>
<accession>A0A6G0HF48</accession>
<evidence type="ECO:0000256" key="1">
    <source>
        <dbReference type="SAM" id="MobiDB-lite"/>
    </source>
</evidence>
<feature type="region of interest" description="Disordered" evidence="1">
    <location>
        <begin position="60"/>
        <end position="98"/>
    </location>
</feature>
<keyword evidence="3" id="KW-1185">Reference proteome</keyword>
<name>A0A6G0HF48_LARCR</name>
<sequence length="158" mass="17718">MSVLSQGLTPPDQIPVATDQLPAPKEKLELLPSTSGPLHQFVLPPNLEGQAPVLRPGRLSAAATREHPITPPQHQALHSPHQLSRERNRRRRALEEEGGVAKRRYVRGVAYNTCGKCGQPKNKDFGHSRYGSATFVHRPQKGNLWRSGWRNRDHLNRP</sequence>
<protein>
    <submittedName>
        <fullName evidence="2">Uncharacterized protein</fullName>
    </submittedName>
</protein>
<evidence type="ECO:0000313" key="2">
    <source>
        <dbReference type="EMBL" id="KAE8277651.1"/>
    </source>
</evidence>
<dbReference type="EMBL" id="REGW02000332">
    <property type="protein sequence ID" value="KAE8277651.1"/>
    <property type="molecule type" value="Genomic_DNA"/>
</dbReference>
<dbReference type="AlphaFoldDB" id="A0A6G0HF48"/>